<evidence type="ECO:0000256" key="9">
    <source>
        <dbReference type="SAM" id="Phobius"/>
    </source>
</evidence>
<feature type="region of interest" description="Disordered" evidence="8">
    <location>
        <begin position="1"/>
        <end position="33"/>
    </location>
</feature>
<dbReference type="InterPro" id="IPR037294">
    <property type="entry name" value="ABC_BtuC-like"/>
</dbReference>
<feature type="transmembrane region" description="Helical" evidence="9">
    <location>
        <begin position="53"/>
        <end position="78"/>
    </location>
</feature>
<dbReference type="InterPro" id="IPR000522">
    <property type="entry name" value="ABC_transptr_permease_BtuC"/>
</dbReference>
<reference evidence="11" key="1">
    <citation type="journal article" date="2019" name="Int. J. Syst. Evol. Microbiol.">
        <title>The Global Catalogue of Microorganisms (GCM) 10K type strain sequencing project: providing services to taxonomists for standard genome sequencing and annotation.</title>
        <authorList>
            <consortium name="The Broad Institute Genomics Platform"/>
            <consortium name="The Broad Institute Genome Sequencing Center for Infectious Disease"/>
            <person name="Wu L."/>
            <person name="Ma J."/>
        </authorList>
    </citation>
    <scope>NUCLEOTIDE SEQUENCE [LARGE SCALE GENOMIC DNA]</scope>
    <source>
        <strain evidence="11">JCM 17021</strain>
    </source>
</reference>
<keyword evidence="4" id="KW-1003">Cell membrane</keyword>
<sequence length="375" mass="37984">MSGASRVSHERMPSPLQKQTRAEAPSQRQASPARESTLRIGSWLSLRVRRRSLIIAALLVLAILIVGVLALTLGTLGVSLPGLASALFGQATGTDQIVLGVIRGPRLVVAVAAGAAFGVAGTLFQTVTRNPLGSPDVIGLTSGAAAGAAAFGVMWTGIVPLPVGALIGACVAMALVYFATGTGFASPTRMLLVGIGVSAMSLAFVQFAIARTGLEQATMLASYLNGSLASRSWEHAAIIGGALVVLLPLALLLSGRLQLAEMGDEQADALGGRSAGTRLLSILTGIGLATAAVSVAGPVAFIALIAPQIAKRLTRAPGPNVGLSALAGALLLTFADLLAQQSPFPVQLPVGILTAALGGIYLGWLLLGEWKKGTV</sequence>
<comment type="subcellular location">
    <subcellularLocation>
        <location evidence="1">Cell membrane</location>
        <topology evidence="1">Multi-pass membrane protein</topology>
    </subcellularLocation>
</comment>
<evidence type="ECO:0000256" key="7">
    <source>
        <dbReference type="ARBA" id="ARBA00023136"/>
    </source>
</evidence>
<evidence type="ECO:0000256" key="8">
    <source>
        <dbReference type="SAM" id="MobiDB-lite"/>
    </source>
</evidence>
<evidence type="ECO:0000256" key="2">
    <source>
        <dbReference type="ARBA" id="ARBA00007935"/>
    </source>
</evidence>
<accession>A0ABP7L2R5</accession>
<dbReference type="PANTHER" id="PTHR30472:SF24">
    <property type="entry name" value="FERRIC ENTEROBACTIN TRANSPORT SYSTEM PERMEASE PROTEIN FEPG"/>
    <property type="match status" value="1"/>
</dbReference>
<feature type="transmembrane region" description="Helical" evidence="9">
    <location>
        <begin position="191"/>
        <end position="213"/>
    </location>
</feature>
<feature type="transmembrane region" description="Helical" evidence="9">
    <location>
        <begin position="233"/>
        <end position="253"/>
    </location>
</feature>
<evidence type="ECO:0000256" key="5">
    <source>
        <dbReference type="ARBA" id="ARBA00022692"/>
    </source>
</evidence>
<feature type="transmembrane region" description="Helical" evidence="9">
    <location>
        <begin position="161"/>
        <end position="179"/>
    </location>
</feature>
<feature type="transmembrane region" description="Helical" evidence="9">
    <location>
        <begin position="279"/>
        <end position="309"/>
    </location>
</feature>
<organism evidence="10 11">
    <name type="scientific">Leifsonia kafniensis</name>
    <dbReference type="NCBI Taxonomy" id="475957"/>
    <lineage>
        <taxon>Bacteria</taxon>
        <taxon>Bacillati</taxon>
        <taxon>Actinomycetota</taxon>
        <taxon>Actinomycetes</taxon>
        <taxon>Micrococcales</taxon>
        <taxon>Microbacteriaceae</taxon>
        <taxon>Leifsonia</taxon>
    </lineage>
</organism>
<name>A0ABP7L2R5_9MICO</name>
<dbReference type="PANTHER" id="PTHR30472">
    <property type="entry name" value="FERRIC ENTEROBACTIN TRANSPORT SYSTEM PERMEASE PROTEIN"/>
    <property type="match status" value="1"/>
</dbReference>
<comment type="similarity">
    <text evidence="2">Belongs to the binding-protein-dependent transport system permease family. FecCD subfamily.</text>
</comment>
<dbReference type="Pfam" id="PF01032">
    <property type="entry name" value="FecCD"/>
    <property type="match status" value="1"/>
</dbReference>
<dbReference type="Proteomes" id="UP001501803">
    <property type="component" value="Unassembled WGS sequence"/>
</dbReference>
<evidence type="ECO:0000256" key="4">
    <source>
        <dbReference type="ARBA" id="ARBA00022475"/>
    </source>
</evidence>
<comment type="caution">
    <text evidence="10">The sequence shown here is derived from an EMBL/GenBank/DDBJ whole genome shotgun (WGS) entry which is preliminary data.</text>
</comment>
<protein>
    <submittedName>
        <fullName evidence="10">Iron chelate uptake ABC transporter family permease subunit</fullName>
    </submittedName>
</protein>
<dbReference type="Gene3D" id="1.10.3470.10">
    <property type="entry name" value="ABC transporter involved in vitamin B12 uptake, BtuC"/>
    <property type="match status" value="1"/>
</dbReference>
<proteinExistence type="inferred from homology"/>
<feature type="transmembrane region" description="Helical" evidence="9">
    <location>
        <begin position="346"/>
        <end position="367"/>
    </location>
</feature>
<keyword evidence="6 9" id="KW-1133">Transmembrane helix</keyword>
<keyword evidence="5 9" id="KW-0812">Transmembrane</keyword>
<feature type="transmembrane region" description="Helical" evidence="9">
    <location>
        <begin position="137"/>
        <end position="155"/>
    </location>
</feature>
<keyword evidence="7 9" id="KW-0472">Membrane</keyword>
<feature type="transmembrane region" description="Helical" evidence="9">
    <location>
        <begin position="107"/>
        <end position="125"/>
    </location>
</feature>
<evidence type="ECO:0000256" key="1">
    <source>
        <dbReference type="ARBA" id="ARBA00004651"/>
    </source>
</evidence>
<evidence type="ECO:0000256" key="3">
    <source>
        <dbReference type="ARBA" id="ARBA00022448"/>
    </source>
</evidence>
<dbReference type="EMBL" id="BAABCN010000017">
    <property type="protein sequence ID" value="GAA3893019.1"/>
    <property type="molecule type" value="Genomic_DNA"/>
</dbReference>
<dbReference type="RefSeq" id="WP_345069485.1">
    <property type="nucleotide sequence ID" value="NZ_BAABCN010000017.1"/>
</dbReference>
<evidence type="ECO:0000313" key="10">
    <source>
        <dbReference type="EMBL" id="GAA3893019.1"/>
    </source>
</evidence>
<gene>
    <name evidence="10" type="ORF">GCM10022381_38390</name>
</gene>
<dbReference type="SUPFAM" id="SSF81345">
    <property type="entry name" value="ABC transporter involved in vitamin B12 uptake, BtuC"/>
    <property type="match status" value="1"/>
</dbReference>
<evidence type="ECO:0000256" key="6">
    <source>
        <dbReference type="ARBA" id="ARBA00022989"/>
    </source>
</evidence>
<keyword evidence="11" id="KW-1185">Reference proteome</keyword>
<keyword evidence="3" id="KW-0813">Transport</keyword>
<evidence type="ECO:0000313" key="11">
    <source>
        <dbReference type="Proteomes" id="UP001501803"/>
    </source>
</evidence>